<dbReference type="InterPro" id="IPR001611">
    <property type="entry name" value="Leu-rich_rpt"/>
</dbReference>
<dbReference type="GO" id="GO:0042995">
    <property type="term" value="C:cell projection"/>
    <property type="evidence" value="ECO:0007669"/>
    <property type="project" value="UniProtKB-SubCell"/>
</dbReference>
<feature type="region of interest" description="Disordered" evidence="16">
    <location>
        <begin position="164"/>
        <end position="217"/>
    </location>
</feature>
<dbReference type="GO" id="GO:0098552">
    <property type="term" value="C:side of membrane"/>
    <property type="evidence" value="ECO:0007669"/>
    <property type="project" value="UniProtKB-KW"/>
</dbReference>
<keyword evidence="8" id="KW-0732">Signal</keyword>
<evidence type="ECO:0000256" key="7">
    <source>
        <dbReference type="ARBA" id="ARBA00022614"/>
    </source>
</evidence>
<evidence type="ECO:0000256" key="4">
    <source>
        <dbReference type="ARBA" id="ARBA00004484"/>
    </source>
</evidence>
<accession>A0AAW1CEI5</accession>
<evidence type="ECO:0000256" key="5">
    <source>
        <dbReference type="ARBA" id="ARBA00004635"/>
    </source>
</evidence>
<feature type="region of interest" description="Disordered" evidence="16">
    <location>
        <begin position="612"/>
        <end position="729"/>
    </location>
</feature>
<comment type="similarity">
    <text evidence="15">Belongs to the Nogo receptor family.</text>
</comment>
<reference evidence="18 19" key="1">
    <citation type="journal article" date="2024" name="Proc. Natl. Acad. Sci. U.S.A.">
        <title>The genetic regulatory architecture and epigenomic basis for age-related changes in rattlesnake venom.</title>
        <authorList>
            <person name="Hogan M.P."/>
            <person name="Holding M.L."/>
            <person name="Nystrom G.S."/>
            <person name="Colston T.J."/>
            <person name="Bartlett D.A."/>
            <person name="Mason A.J."/>
            <person name="Ellsworth S.A."/>
            <person name="Rautsaw R.M."/>
            <person name="Lawrence K.C."/>
            <person name="Strickland J.L."/>
            <person name="He B."/>
            <person name="Fraser P."/>
            <person name="Margres M.J."/>
            <person name="Gilbert D.M."/>
            <person name="Gibbs H.L."/>
            <person name="Parkinson C.L."/>
            <person name="Rokyta D.R."/>
        </authorList>
    </citation>
    <scope>NUCLEOTIDE SEQUENCE [LARGE SCALE GENOMIC DNA]</scope>
    <source>
        <strain evidence="18">DRR0105</strain>
    </source>
</reference>
<feature type="region of interest" description="Disordered" evidence="16">
    <location>
        <begin position="1041"/>
        <end position="1149"/>
    </location>
</feature>
<dbReference type="SUPFAM" id="SSF52058">
    <property type="entry name" value="L domain-like"/>
    <property type="match status" value="1"/>
</dbReference>
<dbReference type="Proteomes" id="UP001474421">
    <property type="component" value="Unassembled WGS sequence"/>
</dbReference>
<feature type="region of interest" description="Disordered" evidence="16">
    <location>
        <begin position="252"/>
        <end position="342"/>
    </location>
</feature>
<dbReference type="EMBL" id="JAOTOJ010000001">
    <property type="protein sequence ID" value="KAK9412690.1"/>
    <property type="molecule type" value="Genomic_DNA"/>
</dbReference>
<dbReference type="InterPro" id="IPR003591">
    <property type="entry name" value="Leu-rich_rpt_typical-subtyp"/>
</dbReference>
<dbReference type="SMART" id="SM00082">
    <property type="entry name" value="LRRCT"/>
    <property type="match status" value="1"/>
</dbReference>
<feature type="compositionally biased region" description="Low complexity" evidence="16">
    <location>
        <begin position="85"/>
        <end position="116"/>
    </location>
</feature>
<feature type="region of interest" description="Disordered" evidence="16">
    <location>
        <begin position="1268"/>
        <end position="1317"/>
    </location>
</feature>
<feature type="compositionally biased region" description="Basic and acidic residues" evidence="16">
    <location>
        <begin position="652"/>
        <end position="661"/>
    </location>
</feature>
<keyword evidence="11 18" id="KW-0675">Receptor</keyword>
<dbReference type="FunFam" id="3.80.10.10:FF:000018">
    <property type="entry name" value="Reticulon 4 receptor"/>
    <property type="match status" value="1"/>
</dbReference>
<evidence type="ECO:0000313" key="19">
    <source>
        <dbReference type="Proteomes" id="UP001474421"/>
    </source>
</evidence>
<dbReference type="PANTHER" id="PTHR24369:SF196">
    <property type="entry name" value="RETICULON 4 RECEPTOR LIKE 1"/>
    <property type="match status" value="1"/>
</dbReference>
<dbReference type="GO" id="GO:0045121">
    <property type="term" value="C:membrane raft"/>
    <property type="evidence" value="ECO:0007669"/>
    <property type="project" value="UniProtKB-SubCell"/>
</dbReference>
<keyword evidence="14" id="KW-0449">Lipoprotein</keyword>
<keyword evidence="6" id="KW-1003">Cell membrane</keyword>
<dbReference type="GO" id="GO:0005886">
    <property type="term" value="C:plasma membrane"/>
    <property type="evidence" value="ECO:0007669"/>
    <property type="project" value="UniProtKB-SubCell"/>
</dbReference>
<feature type="compositionally biased region" description="Basic and acidic residues" evidence="16">
    <location>
        <begin position="15"/>
        <end position="25"/>
    </location>
</feature>
<dbReference type="GO" id="GO:0043204">
    <property type="term" value="C:perikaryon"/>
    <property type="evidence" value="ECO:0007669"/>
    <property type="project" value="UniProtKB-SubCell"/>
</dbReference>
<dbReference type="PROSITE" id="PS51450">
    <property type="entry name" value="LRR"/>
    <property type="match status" value="1"/>
</dbReference>
<organism evidence="18 19">
    <name type="scientific">Crotalus adamanteus</name>
    <name type="common">Eastern diamondback rattlesnake</name>
    <dbReference type="NCBI Taxonomy" id="8729"/>
    <lineage>
        <taxon>Eukaryota</taxon>
        <taxon>Metazoa</taxon>
        <taxon>Chordata</taxon>
        <taxon>Craniata</taxon>
        <taxon>Vertebrata</taxon>
        <taxon>Euteleostomi</taxon>
        <taxon>Lepidosauria</taxon>
        <taxon>Squamata</taxon>
        <taxon>Bifurcata</taxon>
        <taxon>Unidentata</taxon>
        <taxon>Episquamata</taxon>
        <taxon>Toxicofera</taxon>
        <taxon>Serpentes</taxon>
        <taxon>Colubroidea</taxon>
        <taxon>Viperidae</taxon>
        <taxon>Crotalinae</taxon>
        <taxon>Crotalus</taxon>
    </lineage>
</organism>
<feature type="compositionally biased region" description="Basic and acidic residues" evidence="16">
    <location>
        <begin position="1102"/>
        <end position="1111"/>
    </location>
</feature>
<keyword evidence="10" id="KW-0472">Membrane</keyword>
<dbReference type="PANTHER" id="PTHR24369">
    <property type="entry name" value="ANTIGEN BSP, PUTATIVE-RELATED"/>
    <property type="match status" value="1"/>
</dbReference>
<evidence type="ECO:0000256" key="12">
    <source>
        <dbReference type="ARBA" id="ARBA00023180"/>
    </source>
</evidence>
<evidence type="ECO:0000256" key="8">
    <source>
        <dbReference type="ARBA" id="ARBA00022729"/>
    </source>
</evidence>
<feature type="compositionally biased region" description="Basic residues" evidence="16">
    <location>
        <begin position="1076"/>
        <end position="1089"/>
    </location>
</feature>
<dbReference type="SMART" id="SM00369">
    <property type="entry name" value="LRR_TYP"/>
    <property type="match status" value="6"/>
</dbReference>
<keyword evidence="12" id="KW-0325">Glycoprotein</keyword>
<dbReference type="Gene3D" id="3.80.10.10">
    <property type="entry name" value="Ribonuclease Inhibitor"/>
    <property type="match status" value="1"/>
</dbReference>
<keyword evidence="7" id="KW-0433">Leucine-rich repeat</keyword>
<feature type="compositionally biased region" description="Low complexity" evidence="16">
    <location>
        <begin position="188"/>
        <end position="202"/>
    </location>
</feature>
<evidence type="ECO:0000256" key="10">
    <source>
        <dbReference type="ARBA" id="ARBA00023136"/>
    </source>
</evidence>
<feature type="compositionally biased region" description="Basic and acidic residues" evidence="16">
    <location>
        <begin position="173"/>
        <end position="187"/>
    </location>
</feature>
<protein>
    <submittedName>
        <fullName evidence="18">Reticulon-4 receptor-like 1</fullName>
    </submittedName>
</protein>
<evidence type="ECO:0000313" key="18">
    <source>
        <dbReference type="EMBL" id="KAK9412690.1"/>
    </source>
</evidence>
<dbReference type="InterPro" id="IPR032675">
    <property type="entry name" value="LRR_dom_sf"/>
</dbReference>
<name>A0AAW1CEI5_CROAD</name>
<feature type="region of interest" description="Disordered" evidence="16">
    <location>
        <begin position="1232"/>
        <end position="1252"/>
    </location>
</feature>
<comment type="caution">
    <text evidence="18">The sequence shown here is derived from an EMBL/GenBank/DDBJ whole genome shotgun (WGS) entry which is preliminary data.</text>
</comment>
<feature type="compositionally biased region" description="Basic residues" evidence="16">
    <location>
        <begin position="535"/>
        <end position="547"/>
    </location>
</feature>
<dbReference type="InterPro" id="IPR050541">
    <property type="entry name" value="LRR_TM_domain-containing"/>
</dbReference>
<evidence type="ECO:0000256" key="15">
    <source>
        <dbReference type="ARBA" id="ARBA00038236"/>
    </source>
</evidence>
<feature type="region of interest" description="Disordered" evidence="16">
    <location>
        <begin position="1"/>
        <end position="152"/>
    </location>
</feature>
<keyword evidence="9" id="KW-0677">Repeat</keyword>
<keyword evidence="19" id="KW-1185">Reference proteome</keyword>
<evidence type="ECO:0000256" key="16">
    <source>
        <dbReference type="SAM" id="MobiDB-lite"/>
    </source>
</evidence>
<feature type="compositionally biased region" description="Basic and acidic residues" evidence="16">
    <location>
        <begin position="60"/>
        <end position="69"/>
    </location>
</feature>
<dbReference type="InterPro" id="IPR000483">
    <property type="entry name" value="Cys-rich_flank_reg_C"/>
</dbReference>
<feature type="domain" description="LRRCT" evidence="17">
    <location>
        <begin position="988"/>
        <end position="1038"/>
    </location>
</feature>
<evidence type="ECO:0000256" key="14">
    <source>
        <dbReference type="ARBA" id="ARBA00023288"/>
    </source>
</evidence>
<comment type="subcellular location">
    <subcellularLocation>
        <location evidence="1">Cell membrane</location>
    </subcellularLocation>
    <subcellularLocation>
        <location evidence="3">Cell projection</location>
    </subcellularLocation>
    <subcellularLocation>
        <location evidence="2">Membrane raft</location>
    </subcellularLocation>
    <subcellularLocation>
        <location evidence="5">Membrane</location>
        <topology evidence="5">Lipid-anchor</topology>
    </subcellularLocation>
    <subcellularLocation>
        <location evidence="4">Perikaryon</location>
    </subcellularLocation>
</comment>
<dbReference type="Pfam" id="PF13855">
    <property type="entry name" value="LRR_8"/>
    <property type="match status" value="2"/>
</dbReference>
<evidence type="ECO:0000256" key="1">
    <source>
        <dbReference type="ARBA" id="ARBA00004236"/>
    </source>
</evidence>
<evidence type="ECO:0000256" key="2">
    <source>
        <dbReference type="ARBA" id="ARBA00004285"/>
    </source>
</evidence>
<evidence type="ECO:0000256" key="6">
    <source>
        <dbReference type="ARBA" id="ARBA00022475"/>
    </source>
</evidence>
<evidence type="ECO:0000259" key="17">
    <source>
        <dbReference type="SMART" id="SM00082"/>
    </source>
</evidence>
<evidence type="ECO:0000256" key="9">
    <source>
        <dbReference type="ARBA" id="ARBA00022737"/>
    </source>
</evidence>
<sequence>MHRPVSGNCSAPQKTRPERSCRRCGGDQGYQQPSGVGRPPPPPRHPSRPGSPDRPPPRQPLRERWKELPRGASKAAAPLETGQGARAAPSSRSASNEQRLAGLSSPAAPSAFPRAGAEQRPGPKLPAAQGFGQEERARARPRTAKAGSSLRVWDLQAVKEALMAAKGSSEAGGAKREGVSRVGESKSHPSPGSYSSCPSPSADPRDGGSWAQKPPACFCLPRPVPPGRCPLGRQLGARSVCFCQGLPGSERPPALAGPFGRASLSDPSSAEGPVHLWASPPVSQRPFPQTRPRGAPGRVDPGLPWASTGRLASSPDHKVPLRQKMPASPQEEPPRSQGRLRRLGTWSGSPGTHLSGLGNGPWGAPGPGGLQDSACPAKPPGSLEVSFGWRRPCVPFRAKLRGITMEGLSGDPRGLSRGQQWCHWAGRPLLPPTCPCLAQAGSLPCSRGADGRPPHLAKGSPFQPLSFQLRSRLTPPPARPEKRGETTSGCVRVSGWKGWSGPADPLGARGPPKRPQPRGLFPEKGCPVGAGRGREARRKTRGSKRGRGASGAGPAEMPPGRRAGLVSTAGPEKLRAPLGCPGKGYAGPARRELLGQGYSAPALWSRESRFFSGGGRAGRPPRWAGPPPKEAVSAFARPGSPPCRCAAHLSRRSAERAERGRPWRASVAGAARRRGSRAVPASPRPVVSRAQPRGRAGKRQRREPPSPLQPVEGGRRRRTPPVFCRDGDPSMAVRSLQGRSLELCLVLLGLAIPASEGCPVDCVCYPSPMTVSCQSHRFLTIPEGIPADSERIFLQNNQISLLLRGHFSPSTVTLWVYSNNLTFVDPLAFRGFARLEELDLGDNRHLRELAADTFQGLAHLHALHLYKCGLSSLPDGLFRGLHSLQYLYLQDNQLDYLQEDLFVDLANLSHLFLHGNRLRSLQPASFRGLVGLDRLLLHQNQLQSVHRLAFHDLRQLTLLFLFNNSLSELPGEALAPLAALEYLRLNGNPWSCGCRARSLWDWLRRFRGSSSSVLCEGPQSLHGRDLKALPADTFRGCSASESLHQTHGPRLPPRDHPPLLSPTEGGHSIQSGQRPGPRKSLKNCTKSRNRSSGPASLGPWKSAEEGQDFKHKPNPNLGLLPKPKGKCHRPPVLPPSGVQQAAGGGRSSGGRAVLTLPGAILLWTLAWVGGLAVWGGPCHWASPQPCRLTSVANQAWDCWVGTALRPDCERRLLALPLPGLSIFGLETPEKSAAAAGPASPLDQLAQPPPLTSRKDASCCFNVSRPGLPMGGRTPISPFAQDTSSPLAGKTSCRPGPPGPQKAGRAGWVEGNLEKLPD</sequence>
<evidence type="ECO:0000256" key="11">
    <source>
        <dbReference type="ARBA" id="ARBA00023170"/>
    </source>
</evidence>
<proteinExistence type="inferred from homology"/>
<keyword evidence="13" id="KW-0966">Cell projection</keyword>
<evidence type="ECO:0000256" key="3">
    <source>
        <dbReference type="ARBA" id="ARBA00004316"/>
    </source>
</evidence>
<feature type="region of interest" description="Disordered" evidence="16">
    <location>
        <begin position="449"/>
        <end position="586"/>
    </location>
</feature>
<evidence type="ECO:0000256" key="13">
    <source>
        <dbReference type="ARBA" id="ARBA00023273"/>
    </source>
</evidence>
<gene>
    <name evidence="18" type="ORF">NXF25_003865</name>
</gene>